<dbReference type="OrthoDB" id="9780147at2"/>
<dbReference type="GO" id="GO:0016491">
    <property type="term" value="F:oxidoreductase activity"/>
    <property type="evidence" value="ECO:0007669"/>
    <property type="project" value="UniProtKB-KW"/>
</dbReference>
<dbReference type="CDD" id="cd03023">
    <property type="entry name" value="DsbA_Com1_like"/>
    <property type="match status" value="1"/>
</dbReference>
<dbReference type="PROSITE" id="PS51352">
    <property type="entry name" value="THIOREDOXIN_2"/>
    <property type="match status" value="1"/>
</dbReference>
<dbReference type="Pfam" id="PF01323">
    <property type="entry name" value="DSBA"/>
    <property type="match status" value="1"/>
</dbReference>
<evidence type="ECO:0000256" key="5">
    <source>
        <dbReference type="SAM" id="SignalP"/>
    </source>
</evidence>
<dbReference type="InterPro" id="IPR041205">
    <property type="entry name" value="ScsC_N"/>
</dbReference>
<dbReference type="PANTHER" id="PTHR13887:SF14">
    <property type="entry name" value="DISULFIDE BOND FORMATION PROTEIN D"/>
    <property type="match status" value="1"/>
</dbReference>
<dbReference type="eggNOG" id="COG1651">
    <property type="taxonomic scope" value="Bacteria"/>
</dbReference>
<reference evidence="7 8" key="1">
    <citation type="submission" date="2014-08" db="EMBL/GenBank/DDBJ databases">
        <title>Whole genome shotgun sequence of Rhizobium rubi NBRC 13261.</title>
        <authorList>
            <person name="Katano-Makiyama Y."/>
            <person name="Hosoyama A."/>
            <person name="Hashimoto M."/>
            <person name="Hosoyama Y."/>
            <person name="Noguchi M."/>
            <person name="Tsuchikane K."/>
            <person name="Uohara A."/>
            <person name="Ohji S."/>
            <person name="Ichikawa N."/>
            <person name="Kimura A."/>
            <person name="Yamazoe A."/>
            <person name="Fujita N."/>
        </authorList>
    </citation>
    <scope>NUCLEOTIDE SEQUENCE [LARGE SCALE GENOMIC DNA]</scope>
    <source>
        <strain evidence="7 8">NBRC 13261</strain>
    </source>
</reference>
<keyword evidence="3" id="KW-1015">Disulfide bond</keyword>
<keyword evidence="4" id="KW-0676">Redox-active center</keyword>
<evidence type="ECO:0000313" key="7">
    <source>
        <dbReference type="EMBL" id="GAK70801.1"/>
    </source>
</evidence>
<evidence type="ECO:0000256" key="3">
    <source>
        <dbReference type="ARBA" id="ARBA00023157"/>
    </source>
</evidence>
<feature type="domain" description="Thioredoxin" evidence="6">
    <location>
        <begin position="64"/>
        <end position="187"/>
    </location>
</feature>
<dbReference type="SUPFAM" id="SSF52833">
    <property type="entry name" value="Thioredoxin-like"/>
    <property type="match status" value="1"/>
</dbReference>
<accession>A0A081CVV5</accession>
<dbReference type="Pfam" id="PF18312">
    <property type="entry name" value="ScsC_N"/>
    <property type="match status" value="1"/>
</dbReference>
<keyword evidence="1 5" id="KW-0732">Signal</keyword>
<dbReference type="InterPro" id="IPR013766">
    <property type="entry name" value="Thioredoxin_domain"/>
</dbReference>
<evidence type="ECO:0000313" key="8">
    <source>
        <dbReference type="Proteomes" id="UP000028701"/>
    </source>
</evidence>
<dbReference type="InterPro" id="IPR036249">
    <property type="entry name" value="Thioredoxin-like_sf"/>
</dbReference>
<organism evidence="7 8">
    <name type="scientific">Agrobacterium rubi TR3 = NBRC 13261</name>
    <dbReference type="NCBI Taxonomy" id="1368415"/>
    <lineage>
        <taxon>Bacteria</taxon>
        <taxon>Pseudomonadati</taxon>
        <taxon>Pseudomonadota</taxon>
        <taxon>Alphaproteobacteria</taxon>
        <taxon>Hyphomicrobiales</taxon>
        <taxon>Rhizobiaceae</taxon>
        <taxon>Rhizobium/Agrobacterium group</taxon>
        <taxon>Agrobacterium</taxon>
    </lineage>
</organism>
<keyword evidence="2" id="KW-0560">Oxidoreductase</keyword>
<dbReference type="PANTHER" id="PTHR13887">
    <property type="entry name" value="GLUTATHIONE S-TRANSFERASE KAPPA"/>
    <property type="match status" value="1"/>
</dbReference>
<dbReference type="AlphaFoldDB" id="A0A081CVV5"/>
<evidence type="ECO:0000256" key="1">
    <source>
        <dbReference type="ARBA" id="ARBA00022729"/>
    </source>
</evidence>
<feature type="chain" id="PRO_5001756198" evidence="5">
    <location>
        <begin position="28"/>
        <end position="255"/>
    </location>
</feature>
<dbReference type="Proteomes" id="UP000028701">
    <property type="component" value="Unassembled WGS sequence"/>
</dbReference>
<name>A0A081CVV5_9HYPH</name>
<evidence type="ECO:0000256" key="2">
    <source>
        <dbReference type="ARBA" id="ARBA00023002"/>
    </source>
</evidence>
<proteinExistence type="predicted"/>
<dbReference type="EMBL" id="BBJU01000014">
    <property type="protein sequence ID" value="GAK70801.1"/>
    <property type="molecule type" value="Genomic_DNA"/>
</dbReference>
<evidence type="ECO:0000259" key="6">
    <source>
        <dbReference type="PROSITE" id="PS51352"/>
    </source>
</evidence>
<evidence type="ECO:0000256" key="4">
    <source>
        <dbReference type="ARBA" id="ARBA00023284"/>
    </source>
</evidence>
<dbReference type="RefSeq" id="WP_045230382.1">
    <property type="nucleotide sequence ID" value="NZ_BBJU01000014.1"/>
</dbReference>
<dbReference type="InterPro" id="IPR001853">
    <property type="entry name" value="DSBA-like_thioredoxin_dom"/>
</dbReference>
<sequence length="255" mass="27920">MALSIKSTAFACLTALSTLFVSLPAHALDDQQKKEFGAFIKEYLIENPEIMLEVQDALERKQYETRNAKAADAVADNQKAIFESKYDLSLGNPKGDVTLVEFFDYNCGYCKRAMSDVDTILKTDKNVRFVLKEFPILGPESVEAHKVSNAVKLIAPEKYPEFQRTLLGSTGRANEESAIEVAETLGIKEADIRKSMAENSNDAQVKETYQLATNLGITGTPSYIIGNEAVFGAVGAVPLKEKIANMRSCGKATCS</sequence>
<protein>
    <submittedName>
        <fullName evidence="7">Putative oxidoreductase</fullName>
    </submittedName>
</protein>
<comment type="caution">
    <text evidence="7">The sequence shown here is derived from an EMBL/GenBank/DDBJ whole genome shotgun (WGS) entry which is preliminary data.</text>
</comment>
<gene>
    <name evidence="7" type="ORF">RRU01S_14_00220</name>
</gene>
<dbReference type="Gene3D" id="3.40.30.10">
    <property type="entry name" value="Glutaredoxin"/>
    <property type="match status" value="1"/>
</dbReference>
<feature type="signal peptide" evidence="5">
    <location>
        <begin position="1"/>
        <end position="27"/>
    </location>
</feature>